<dbReference type="Gene3D" id="3.30.420.610">
    <property type="entry name" value="LOTUS domain-like"/>
    <property type="match status" value="1"/>
</dbReference>
<dbReference type="Gene3D" id="3.40.50.1010">
    <property type="entry name" value="5'-nuclease"/>
    <property type="match status" value="1"/>
</dbReference>
<dbReference type="PROSITE" id="PS51644">
    <property type="entry name" value="HTH_OST"/>
    <property type="match status" value="1"/>
</dbReference>
<dbReference type="Pfam" id="PF12872">
    <property type="entry name" value="OST-HTH"/>
    <property type="match status" value="1"/>
</dbReference>
<accession>A0A381T549</accession>
<organism evidence="2">
    <name type="scientific">marine metagenome</name>
    <dbReference type="NCBI Taxonomy" id="408172"/>
    <lineage>
        <taxon>unclassified sequences</taxon>
        <taxon>metagenomes</taxon>
        <taxon>ecological metagenomes</taxon>
    </lineage>
</organism>
<feature type="domain" description="HTH OST-type" evidence="1">
    <location>
        <begin position="180"/>
        <end position="254"/>
    </location>
</feature>
<dbReference type="CDD" id="cd10146">
    <property type="entry name" value="LabA_like_C"/>
    <property type="match status" value="1"/>
</dbReference>
<dbReference type="Pfam" id="PF01936">
    <property type="entry name" value="NYN"/>
    <property type="match status" value="1"/>
</dbReference>
<sequence length="364" mass="40576">MTDSNIALLVDYENVGVDSLQYLVEQVSGMGRIIIKRAYADWSSQRKGQERLIELGIEAVHNYRSVKSGKNSCDIKLTIDAVEILHSGQVDSFVIVSSDSDFVPLVTHLRGAGKGVIGAGRKAVTSTTMVKSCDRYIFLDLQSAPDTVQKSAPQTKNNYRKPVSYRERKPVAPISDGLDNEKSVSQLLMKAVEATAENDGNSLGTKLAQTMTRIDPGFDYKELGFRSFRDFLASRDEIEVTFREGTDFTVSIRTNDPQIADNHENSDHPRIPSVSPRIISFQTDVSNQDSNQSAENWESEVDTAWKSKEKDQLSGQSAATQAAKILGFQRLRDSLYPTIDKLLEASNLLKSNWARNKNYVTRKK</sequence>
<protein>
    <recommendedName>
        <fullName evidence="1">HTH OST-type domain-containing protein</fullName>
    </recommendedName>
</protein>
<evidence type="ECO:0000313" key="2">
    <source>
        <dbReference type="EMBL" id="SVA10708.1"/>
    </source>
</evidence>
<proteinExistence type="predicted"/>
<reference evidence="2" key="1">
    <citation type="submission" date="2018-05" db="EMBL/GenBank/DDBJ databases">
        <authorList>
            <person name="Lanie J.A."/>
            <person name="Ng W.-L."/>
            <person name="Kazmierczak K.M."/>
            <person name="Andrzejewski T.M."/>
            <person name="Davidsen T.M."/>
            <person name="Wayne K.J."/>
            <person name="Tettelin H."/>
            <person name="Glass J.I."/>
            <person name="Rusch D."/>
            <person name="Podicherti R."/>
            <person name="Tsui H.-C.T."/>
            <person name="Winkler M.E."/>
        </authorList>
    </citation>
    <scope>NUCLEOTIDE SEQUENCE</scope>
</reference>
<gene>
    <name evidence="2" type="ORF">METZ01_LOCUS63562</name>
</gene>
<dbReference type="InterPro" id="IPR041966">
    <property type="entry name" value="LOTUS-like"/>
</dbReference>
<dbReference type="InterPro" id="IPR025605">
    <property type="entry name" value="OST-HTH/LOTUS_dom"/>
</dbReference>
<dbReference type="PANTHER" id="PTHR35811">
    <property type="entry name" value="SLR1870 PROTEIN"/>
    <property type="match status" value="1"/>
</dbReference>
<name>A0A381T549_9ZZZZ</name>
<dbReference type="AlphaFoldDB" id="A0A381T549"/>
<dbReference type="EMBL" id="UINC01003965">
    <property type="protein sequence ID" value="SVA10708.1"/>
    <property type="molecule type" value="Genomic_DNA"/>
</dbReference>
<evidence type="ECO:0000259" key="1">
    <source>
        <dbReference type="PROSITE" id="PS51644"/>
    </source>
</evidence>
<dbReference type="GO" id="GO:0004540">
    <property type="term" value="F:RNA nuclease activity"/>
    <property type="evidence" value="ECO:0007669"/>
    <property type="project" value="InterPro"/>
</dbReference>
<dbReference type="InterPro" id="IPR021139">
    <property type="entry name" value="NYN"/>
</dbReference>
<dbReference type="PANTHER" id="PTHR35811:SF1">
    <property type="entry name" value="HTH OST-TYPE DOMAIN-CONTAINING PROTEIN"/>
    <property type="match status" value="1"/>
</dbReference>
<dbReference type="CDD" id="cd11297">
    <property type="entry name" value="PIN_LabA-like_N_1"/>
    <property type="match status" value="1"/>
</dbReference>